<keyword evidence="3" id="KW-0132">Cell division</keyword>
<feature type="domain" description="Anaphase-promoting complex subunit 5" evidence="9">
    <location>
        <begin position="289"/>
        <end position="374"/>
    </location>
</feature>
<dbReference type="EnsemblMetazoa" id="XM_022793697">
    <property type="protein sequence ID" value="XP_022649432"/>
    <property type="gene ID" value="LOC111245389"/>
</dbReference>
<dbReference type="GO" id="GO:0031145">
    <property type="term" value="P:anaphase-promoting complex-dependent catabolic process"/>
    <property type="evidence" value="ECO:0007669"/>
    <property type="project" value="TreeGrafter"/>
</dbReference>
<evidence type="ECO:0000256" key="5">
    <source>
        <dbReference type="ARBA" id="ARBA00022786"/>
    </source>
</evidence>
<evidence type="ECO:0000256" key="1">
    <source>
        <dbReference type="ARBA" id="ARBA00007450"/>
    </source>
</evidence>
<evidence type="ECO:0000313" key="11">
    <source>
        <dbReference type="Proteomes" id="UP000594260"/>
    </source>
</evidence>
<dbReference type="RefSeq" id="XP_022649431.1">
    <property type="nucleotide sequence ID" value="XM_022793696.1"/>
</dbReference>
<dbReference type="GO" id="GO:0005680">
    <property type="term" value="C:anaphase-promoting complex"/>
    <property type="evidence" value="ECO:0007669"/>
    <property type="project" value="InterPro"/>
</dbReference>
<dbReference type="GeneID" id="111245389"/>
<sequence length="750" mass="84745">MECREVDTAIRFCPCSSKTKPVWVNMECAYSVSERFRRDFSLTPYSLSVGVAVLGQCHQRLLQIKPFDSAQLPLKLTRAQQRNAMFLFLRLINQADMGYQELLNVCSKALHPAIYAGLIRDMSLLRAEGMDAILLKIREIERLFADTNINSELCVVHRNSAVGKFLRKLALAVGSLDFTSHVQFAHRVARYVDEETSGRCLAEVDQPLGQVTLDDVSMAIDTAADDGDEGPSVLDESVMALYGKEKARAFLRRQGQKLRDNPAAGLPPKELHREIVQILRSSPDMAEVYYLSFMNHLTFGEYVSAIEDCHKHFLLKRNIAGKKFRYALLNLAMVHRRFGHMKQAELALKECIDLSQQSSDKECLQHALAWLCRTNQDVMSCYIRTSIVQSCQQQLWSLYSLGLQTLSRLGAMSGCPPSTCIESLTGKCPKQLEAPEVQVNLAISSAILWVGYGFHQNAKLHCEAILHLSQTRVTPSHRDWVVVNESTIMALVFVARYAVLDYDYETAQKLIDVARSMVPEYAELKHLVELAALCNTCERALHRDQIEECESAVASLALLSTSDAQLYRVRLLQQMGNYEQAVKLVNSLQSEQDSSGAYCNLVSRLLQARILIDAGGDNAIQLILRGLAVCDRFHLRYLEAMFKLELIRAQARAGFSQDLLRGTLKSVTPMILSHGSKEDKLLLRSIEAEVADGEQSIEEMTVCFEEWQALGDFYKAKRALQFLAKRCHDSEDFKRRNEFAKMFRQMVTRI</sequence>
<organism evidence="10 11">
    <name type="scientific">Varroa destructor</name>
    <name type="common">Honeybee mite</name>
    <dbReference type="NCBI Taxonomy" id="109461"/>
    <lineage>
        <taxon>Eukaryota</taxon>
        <taxon>Metazoa</taxon>
        <taxon>Ecdysozoa</taxon>
        <taxon>Arthropoda</taxon>
        <taxon>Chelicerata</taxon>
        <taxon>Arachnida</taxon>
        <taxon>Acari</taxon>
        <taxon>Parasitiformes</taxon>
        <taxon>Mesostigmata</taxon>
        <taxon>Gamasina</taxon>
        <taxon>Dermanyssoidea</taxon>
        <taxon>Varroidae</taxon>
        <taxon>Varroa</taxon>
    </lineage>
</organism>
<evidence type="ECO:0000256" key="3">
    <source>
        <dbReference type="ARBA" id="ARBA00022618"/>
    </source>
</evidence>
<evidence type="ECO:0000256" key="6">
    <source>
        <dbReference type="ARBA" id="ARBA00023306"/>
    </source>
</evidence>
<dbReference type="PANTHER" id="PTHR12830:SF9">
    <property type="entry name" value="ANAPHASE-PROMOTING COMPLEX SUBUNIT 5"/>
    <property type="match status" value="1"/>
</dbReference>
<dbReference type="GO" id="GO:0051301">
    <property type="term" value="P:cell division"/>
    <property type="evidence" value="ECO:0007669"/>
    <property type="project" value="UniProtKB-KW"/>
</dbReference>
<dbReference type="EnsemblMetazoa" id="XM_022793694">
    <property type="protein sequence ID" value="XP_022649429"/>
    <property type="gene ID" value="LOC111245389"/>
</dbReference>
<evidence type="ECO:0000256" key="8">
    <source>
        <dbReference type="ARBA" id="ARBA00045696"/>
    </source>
</evidence>
<dbReference type="InParanoid" id="A0A7M7JC40"/>
<evidence type="ECO:0000313" key="10">
    <source>
        <dbReference type="EnsemblMetazoa" id="XP_022649431"/>
    </source>
</evidence>
<dbReference type="GO" id="GO:0045842">
    <property type="term" value="P:positive regulation of mitotic metaphase/anaphase transition"/>
    <property type="evidence" value="ECO:0007669"/>
    <property type="project" value="TreeGrafter"/>
</dbReference>
<comment type="similarity">
    <text evidence="1">Belongs to the APC5 family.</text>
</comment>
<keyword evidence="6" id="KW-0131">Cell cycle</keyword>
<dbReference type="PANTHER" id="PTHR12830">
    <property type="entry name" value="ANAPHASE-PROMOTING COMPLEX SUBUNIT 5"/>
    <property type="match status" value="1"/>
</dbReference>
<evidence type="ECO:0000256" key="4">
    <source>
        <dbReference type="ARBA" id="ARBA00022776"/>
    </source>
</evidence>
<keyword evidence="11" id="KW-1185">Reference proteome</keyword>
<dbReference type="Proteomes" id="UP000594260">
    <property type="component" value="Unplaced"/>
</dbReference>
<comment type="function">
    <text evidence="8">Component of the anaphase promoting complex/cyclosome (APC/C), a cell cycle-regulated E3 ubiquitin ligase that controls progression through mitosis and the G1 phase of the cell cycle. The APC/C complex acts by mediating ubiquitination and subsequent degradation of target proteins: it mainly mediates the formation of 'Lys-11'-linked polyubiquitin chains and, to a lower extent, the formation of 'Lys-48'- and 'Lys-63'-linked polyubiquitin chains. The APC/C complex catalyzes assembly of branched 'Lys-11'-/'Lys-48'-linked branched ubiquitin chains on target proteins.</text>
</comment>
<dbReference type="FunCoup" id="A0A7M7JC40">
    <property type="interactions" value="1092"/>
</dbReference>
<protein>
    <recommendedName>
        <fullName evidence="2">Anaphase-promoting complex subunit 5</fullName>
    </recommendedName>
    <alternativeName>
        <fullName evidence="7">Cyclosome subunit 5</fullName>
    </alternativeName>
</protein>
<dbReference type="RefSeq" id="XP_022649429.1">
    <property type="nucleotide sequence ID" value="XM_022793694.1"/>
</dbReference>
<dbReference type="GO" id="GO:0070979">
    <property type="term" value="P:protein K11-linked ubiquitination"/>
    <property type="evidence" value="ECO:0007669"/>
    <property type="project" value="TreeGrafter"/>
</dbReference>
<dbReference type="InterPro" id="IPR037679">
    <property type="entry name" value="Apc5"/>
</dbReference>
<dbReference type="SUPFAM" id="SSF48452">
    <property type="entry name" value="TPR-like"/>
    <property type="match status" value="1"/>
</dbReference>
<dbReference type="InterPro" id="IPR026000">
    <property type="entry name" value="Apc5_dom"/>
</dbReference>
<keyword evidence="5" id="KW-0833">Ubl conjugation pathway</keyword>
<dbReference type="UniPathway" id="UPA00143"/>
<dbReference type="AlphaFoldDB" id="A0A7M7JC40"/>
<dbReference type="EnsemblMetazoa" id="XM_022793696">
    <property type="protein sequence ID" value="XP_022649431"/>
    <property type="gene ID" value="LOC111245389"/>
</dbReference>
<evidence type="ECO:0000256" key="7">
    <source>
        <dbReference type="ARBA" id="ARBA00031069"/>
    </source>
</evidence>
<name>A0A7M7JC40_VARDE</name>
<dbReference type="EnsemblMetazoa" id="XM_022793698">
    <property type="protein sequence ID" value="XP_022649433"/>
    <property type="gene ID" value="LOC111245389"/>
</dbReference>
<dbReference type="InterPro" id="IPR011990">
    <property type="entry name" value="TPR-like_helical_dom_sf"/>
</dbReference>
<accession>A0A7M7JC40</accession>
<dbReference type="OMA" id="GEYSACE"/>
<dbReference type="RefSeq" id="XP_022649432.1">
    <property type="nucleotide sequence ID" value="XM_022793697.1"/>
</dbReference>
<dbReference type="CTD" id="45574"/>
<dbReference type="OrthoDB" id="2504561at2759"/>
<keyword evidence="4" id="KW-0498">Mitosis</keyword>
<dbReference type="KEGG" id="vde:111245389"/>
<dbReference type="Pfam" id="PF12862">
    <property type="entry name" value="ANAPC5"/>
    <property type="match status" value="1"/>
</dbReference>
<proteinExistence type="inferred from homology"/>
<reference evidence="10" key="1">
    <citation type="submission" date="2021-01" db="UniProtKB">
        <authorList>
            <consortium name="EnsemblMetazoa"/>
        </authorList>
    </citation>
    <scope>IDENTIFICATION</scope>
</reference>
<evidence type="ECO:0000256" key="2">
    <source>
        <dbReference type="ARBA" id="ARBA00016066"/>
    </source>
</evidence>
<dbReference type="Gene3D" id="1.25.40.10">
    <property type="entry name" value="Tetratricopeptide repeat domain"/>
    <property type="match status" value="1"/>
</dbReference>
<dbReference type="RefSeq" id="XP_022649433.1">
    <property type="nucleotide sequence ID" value="XM_022793698.1"/>
</dbReference>
<evidence type="ECO:0000259" key="9">
    <source>
        <dbReference type="Pfam" id="PF12862"/>
    </source>
</evidence>